<dbReference type="EMBL" id="BMAO01031031">
    <property type="protein sequence ID" value="GFQ71861.1"/>
    <property type="molecule type" value="Genomic_DNA"/>
</dbReference>
<dbReference type="OrthoDB" id="6502573at2759"/>
<dbReference type="Proteomes" id="UP000887116">
    <property type="component" value="Unassembled WGS sequence"/>
</dbReference>
<comment type="caution">
    <text evidence="2">The sequence shown here is derived from an EMBL/GenBank/DDBJ whole genome shotgun (WGS) entry which is preliminary data.</text>
</comment>
<feature type="compositionally biased region" description="Polar residues" evidence="1">
    <location>
        <begin position="83"/>
        <end position="96"/>
    </location>
</feature>
<feature type="compositionally biased region" description="Polar residues" evidence="1">
    <location>
        <begin position="184"/>
        <end position="212"/>
    </location>
</feature>
<proteinExistence type="predicted"/>
<dbReference type="AlphaFoldDB" id="A0A8X6F7J2"/>
<evidence type="ECO:0000313" key="2">
    <source>
        <dbReference type="EMBL" id="GFQ71861.1"/>
    </source>
</evidence>
<feature type="compositionally biased region" description="Polar residues" evidence="1">
    <location>
        <begin position="137"/>
        <end position="156"/>
    </location>
</feature>
<reference evidence="2" key="1">
    <citation type="submission" date="2020-07" db="EMBL/GenBank/DDBJ databases">
        <title>Multicomponent nature underlies the extraordinary mechanical properties of spider dragline silk.</title>
        <authorList>
            <person name="Kono N."/>
            <person name="Nakamura H."/>
            <person name="Mori M."/>
            <person name="Yoshida Y."/>
            <person name="Ohtoshi R."/>
            <person name="Malay A.D."/>
            <person name="Moran D.A.P."/>
            <person name="Tomita M."/>
            <person name="Numata K."/>
            <person name="Arakawa K."/>
        </authorList>
    </citation>
    <scope>NUCLEOTIDE SEQUENCE</scope>
</reference>
<gene>
    <name evidence="2" type="primary">osa_3</name>
    <name evidence="2" type="ORF">TNCT_696201</name>
</gene>
<organism evidence="2 3">
    <name type="scientific">Trichonephila clavata</name>
    <name type="common">Joro spider</name>
    <name type="synonym">Nephila clavata</name>
    <dbReference type="NCBI Taxonomy" id="2740835"/>
    <lineage>
        <taxon>Eukaryota</taxon>
        <taxon>Metazoa</taxon>
        <taxon>Ecdysozoa</taxon>
        <taxon>Arthropoda</taxon>
        <taxon>Chelicerata</taxon>
        <taxon>Arachnida</taxon>
        <taxon>Araneae</taxon>
        <taxon>Araneomorphae</taxon>
        <taxon>Entelegynae</taxon>
        <taxon>Araneoidea</taxon>
        <taxon>Nephilidae</taxon>
        <taxon>Trichonephila</taxon>
    </lineage>
</organism>
<evidence type="ECO:0000256" key="1">
    <source>
        <dbReference type="SAM" id="MobiDB-lite"/>
    </source>
</evidence>
<sequence length="322" mass="35354">MATHVRMAACPEQKTPDTEPEGESLKNGTSLEDSDDSTGTVMVKNRSPAQQHREMAMDGFQDGGPNSRPASANLEGGYPASMERSQYQAFNQSTANREGDDFRNSQDNYNHGGCDMAGYGRGSYASGDQHGGPGNANEMTANSQPNKMYPQYNQPQMRPGYPQGPRAMGPQQRSPGPGIGSYPGASNNSQQQRFLSGPSLSQQTGPTPTLNQLLQAPNSLQRYHNNYDYSASQGLQKNMGDPNAPHYQGPNNSWGNMRGSSAYPQQMSSSSMYRNQVIMRSLRSVGLYNMSGRREKNVMRRPDAKWSCFEPRAYGWPPGEEI</sequence>
<protein>
    <submittedName>
        <fullName evidence="2">Trithorax group protein osa</fullName>
    </submittedName>
</protein>
<feature type="region of interest" description="Disordered" evidence="1">
    <location>
        <begin position="1"/>
        <end position="212"/>
    </location>
</feature>
<name>A0A8X6F7J2_TRICU</name>
<accession>A0A8X6F7J2</accession>
<evidence type="ECO:0000313" key="3">
    <source>
        <dbReference type="Proteomes" id="UP000887116"/>
    </source>
</evidence>
<keyword evidence="3" id="KW-1185">Reference proteome</keyword>